<dbReference type="RefSeq" id="WP_018661561.1">
    <property type="nucleotide sequence ID" value="NZ_HF952018.1"/>
</dbReference>
<organism evidence="1 2">
    <name type="scientific">Thermobrachium celere DSM 8682</name>
    <dbReference type="NCBI Taxonomy" id="941824"/>
    <lineage>
        <taxon>Bacteria</taxon>
        <taxon>Bacillati</taxon>
        <taxon>Bacillota</taxon>
        <taxon>Clostridia</taxon>
        <taxon>Eubacteriales</taxon>
        <taxon>Clostridiaceae</taxon>
        <taxon>Thermobrachium</taxon>
    </lineage>
</organism>
<proteinExistence type="predicted"/>
<dbReference type="eggNOG" id="ENOG502ZRB0">
    <property type="taxonomic scope" value="Bacteria"/>
</dbReference>
<comment type="caution">
    <text evidence="1">The sequence shown here is derived from an EMBL/GenBank/DDBJ whole genome shotgun (WGS) entry which is preliminary data.</text>
</comment>
<dbReference type="OrthoDB" id="9932738at2"/>
<dbReference type="AlphaFoldDB" id="R7RPF1"/>
<evidence type="ECO:0000313" key="1">
    <source>
        <dbReference type="EMBL" id="CDF57939.1"/>
    </source>
</evidence>
<dbReference type="HOGENOM" id="CLU_2921263_0_0_9"/>
<gene>
    <name evidence="1" type="ORF">TCEL_01853</name>
</gene>
<dbReference type="Proteomes" id="UP000014923">
    <property type="component" value="Unassembled WGS sequence"/>
</dbReference>
<reference evidence="1" key="1">
    <citation type="submission" date="2013-03" db="EMBL/GenBank/DDBJ databases">
        <title>Draft genome sequence of the hydrogen-ethanol-producing anaerobic alkalithermophilic Caloramator celere.</title>
        <authorList>
            <person name="Ciranna A."/>
            <person name="Larjo A."/>
            <person name="Kivisto A."/>
            <person name="Santala V."/>
            <person name="Roos C."/>
            <person name="Karp M."/>
        </authorList>
    </citation>
    <scope>NUCLEOTIDE SEQUENCE [LARGE SCALE GENOMIC DNA]</scope>
    <source>
        <strain evidence="1">DSM 8682</strain>
    </source>
</reference>
<keyword evidence="2" id="KW-1185">Reference proteome</keyword>
<accession>R7RPF1</accession>
<name>R7RPF1_9CLOT</name>
<evidence type="ECO:0008006" key="3">
    <source>
        <dbReference type="Google" id="ProtNLM"/>
    </source>
</evidence>
<sequence length="61" mass="7385">MEVKRFLGYRLDKVEEVLKEKGIKYELVFTNNPKNVLIGEEKRVIKIKDLNDKIIIYYSYF</sequence>
<evidence type="ECO:0000313" key="2">
    <source>
        <dbReference type="Proteomes" id="UP000014923"/>
    </source>
</evidence>
<dbReference type="EMBL" id="CAVN010000092">
    <property type="protein sequence ID" value="CDF57939.1"/>
    <property type="molecule type" value="Genomic_DNA"/>
</dbReference>
<protein>
    <recommendedName>
        <fullName evidence="3">PASTA domain-containing protein</fullName>
    </recommendedName>
</protein>